<evidence type="ECO:0000256" key="5">
    <source>
        <dbReference type="ARBA" id="ARBA00036943"/>
    </source>
</evidence>
<evidence type="ECO:0000256" key="6">
    <source>
        <dbReference type="ARBA" id="ARBA00039953"/>
    </source>
</evidence>
<evidence type="ECO:0000313" key="9">
    <source>
        <dbReference type="EMBL" id="KAJ7333772.1"/>
    </source>
</evidence>
<comment type="catalytic activity">
    <reaction evidence="1">
        <text>a uridine in mRNA = a pseudouridine in mRNA</text>
        <dbReference type="Rhea" id="RHEA:56644"/>
        <dbReference type="Rhea" id="RHEA-COMP:14658"/>
        <dbReference type="Rhea" id="RHEA-COMP:14659"/>
        <dbReference type="ChEBI" id="CHEBI:65314"/>
        <dbReference type="ChEBI" id="CHEBI:65315"/>
    </reaction>
</comment>
<dbReference type="Gene3D" id="3.30.2350.10">
    <property type="entry name" value="Pseudouridine synthase"/>
    <property type="match status" value="1"/>
</dbReference>
<name>A0A9W9YG27_9CNID</name>
<feature type="domain" description="Pseudouridine synthase RsuA/RluA-like" evidence="8">
    <location>
        <begin position="32"/>
        <end position="197"/>
    </location>
</feature>
<accession>A0A9W9YG27</accession>
<evidence type="ECO:0000313" key="10">
    <source>
        <dbReference type="Proteomes" id="UP001163046"/>
    </source>
</evidence>
<keyword evidence="4" id="KW-0413">Isomerase</keyword>
<evidence type="ECO:0000256" key="2">
    <source>
        <dbReference type="ARBA" id="ARBA00001896"/>
    </source>
</evidence>
<dbReference type="GO" id="GO:0009982">
    <property type="term" value="F:pseudouridine synthase activity"/>
    <property type="evidence" value="ECO:0007669"/>
    <property type="project" value="InterPro"/>
</dbReference>
<comment type="similarity">
    <text evidence="3">Belongs to the pseudouridine synthase RluA family.</text>
</comment>
<evidence type="ECO:0000256" key="3">
    <source>
        <dbReference type="ARBA" id="ARBA00010876"/>
    </source>
</evidence>
<gene>
    <name evidence="9" type="primary">RPUSD4</name>
    <name evidence="9" type="ORF">OS493_015863</name>
</gene>
<evidence type="ECO:0000256" key="4">
    <source>
        <dbReference type="ARBA" id="ARBA00023235"/>
    </source>
</evidence>
<dbReference type="GO" id="GO:0003723">
    <property type="term" value="F:RNA binding"/>
    <property type="evidence" value="ECO:0007669"/>
    <property type="project" value="InterPro"/>
</dbReference>
<dbReference type="InterPro" id="IPR006145">
    <property type="entry name" value="PsdUridine_synth_RsuA/RluA"/>
</dbReference>
<dbReference type="EMBL" id="MU827785">
    <property type="protein sequence ID" value="KAJ7333772.1"/>
    <property type="molecule type" value="Genomic_DNA"/>
</dbReference>
<dbReference type="Proteomes" id="UP001163046">
    <property type="component" value="Unassembled WGS sequence"/>
</dbReference>
<dbReference type="AlphaFoldDB" id="A0A9W9YG27"/>
<comment type="catalytic activity">
    <reaction evidence="2">
        <text>uridine in 5S rRNA = pseudouridine in 5S rRNA</text>
        <dbReference type="Rhea" id="RHEA:47036"/>
        <dbReference type="Rhea" id="RHEA-COMP:11730"/>
        <dbReference type="Rhea" id="RHEA-COMP:11731"/>
        <dbReference type="ChEBI" id="CHEBI:65314"/>
        <dbReference type="ChEBI" id="CHEBI:65315"/>
    </reaction>
</comment>
<dbReference type="OrthoDB" id="428658at2759"/>
<dbReference type="InterPro" id="IPR050188">
    <property type="entry name" value="RluA_PseudoU_synthase"/>
</dbReference>
<evidence type="ECO:0000256" key="7">
    <source>
        <dbReference type="ARBA" id="ARBA00041563"/>
    </source>
</evidence>
<protein>
    <recommendedName>
        <fullName evidence="6">Pseudouridylate synthase RPUSD4, mitochondrial</fullName>
    </recommendedName>
    <alternativeName>
        <fullName evidence="7">RNA pseudouridylate synthase domain-containing protein 4</fullName>
    </alternativeName>
</protein>
<dbReference type="InterPro" id="IPR020103">
    <property type="entry name" value="PsdUridine_synth_cat_dom_sf"/>
</dbReference>
<dbReference type="CDD" id="cd02869">
    <property type="entry name" value="PseudoU_synth_RluA_like"/>
    <property type="match status" value="1"/>
</dbReference>
<dbReference type="Pfam" id="PF00849">
    <property type="entry name" value="PseudoU_synth_2"/>
    <property type="match status" value="1"/>
</dbReference>
<sequence length="324" mass="36235">MAIAIKTARLALGRAVIDAQFLADNVIFMNNDIIAVNKPYGLPVHSGPGVKLCVMDMIDEFAKIKRLNQRPELAHRLDKDCSGILLFTRSASVANKVAEMFLNREVSKQYLAVTVGVPSNFQEGEIDIPIGEAKLPGGHRIVTRRDLIGKSSEVLSAAGFKNATTKFKILDTNMATCSLLQLEPITGLKQQIRVHVAEGLKCPILGDHKFSSDIRQPQVLPLRLLQLLEFQGTKTKADPKAKGRIRQWQRALIPLHLHARRLTLPKLYKGRDIIIKAPLPEYFKETLHMLHLHPKGKTLMTSEQHSEYNKLKQLGKSTKHIVGF</sequence>
<dbReference type="PANTHER" id="PTHR21600:SF83">
    <property type="entry name" value="PSEUDOURIDYLATE SYNTHASE RPUSD4, MITOCHONDRIAL"/>
    <property type="match status" value="1"/>
</dbReference>
<dbReference type="GO" id="GO:0001522">
    <property type="term" value="P:pseudouridine synthesis"/>
    <property type="evidence" value="ECO:0007669"/>
    <property type="project" value="InterPro"/>
</dbReference>
<proteinExistence type="inferred from homology"/>
<dbReference type="SUPFAM" id="SSF55120">
    <property type="entry name" value="Pseudouridine synthase"/>
    <property type="match status" value="1"/>
</dbReference>
<organism evidence="9 10">
    <name type="scientific">Desmophyllum pertusum</name>
    <dbReference type="NCBI Taxonomy" id="174260"/>
    <lineage>
        <taxon>Eukaryota</taxon>
        <taxon>Metazoa</taxon>
        <taxon>Cnidaria</taxon>
        <taxon>Anthozoa</taxon>
        <taxon>Hexacorallia</taxon>
        <taxon>Scleractinia</taxon>
        <taxon>Caryophylliina</taxon>
        <taxon>Caryophylliidae</taxon>
        <taxon>Desmophyllum</taxon>
    </lineage>
</organism>
<evidence type="ECO:0000259" key="8">
    <source>
        <dbReference type="Pfam" id="PF00849"/>
    </source>
</evidence>
<keyword evidence="10" id="KW-1185">Reference proteome</keyword>
<comment type="catalytic activity">
    <reaction evidence="5">
        <text>a uridine in tRNA = a pseudouridine in tRNA</text>
        <dbReference type="Rhea" id="RHEA:54572"/>
        <dbReference type="Rhea" id="RHEA-COMP:13339"/>
        <dbReference type="Rhea" id="RHEA-COMP:13934"/>
        <dbReference type="ChEBI" id="CHEBI:65314"/>
        <dbReference type="ChEBI" id="CHEBI:65315"/>
    </reaction>
</comment>
<comment type="caution">
    <text evidence="9">The sequence shown here is derived from an EMBL/GenBank/DDBJ whole genome shotgun (WGS) entry which is preliminary data.</text>
</comment>
<reference evidence="9" key="1">
    <citation type="submission" date="2023-01" db="EMBL/GenBank/DDBJ databases">
        <title>Genome assembly of the deep-sea coral Lophelia pertusa.</title>
        <authorList>
            <person name="Herrera S."/>
            <person name="Cordes E."/>
        </authorList>
    </citation>
    <scope>NUCLEOTIDE SEQUENCE</scope>
    <source>
        <strain evidence="9">USNM1676648</strain>
        <tissue evidence="9">Polyp</tissue>
    </source>
</reference>
<dbReference type="PANTHER" id="PTHR21600">
    <property type="entry name" value="MITOCHONDRIAL RNA PSEUDOURIDINE SYNTHASE"/>
    <property type="match status" value="1"/>
</dbReference>
<evidence type="ECO:0000256" key="1">
    <source>
        <dbReference type="ARBA" id="ARBA00001166"/>
    </source>
</evidence>